<dbReference type="InterPro" id="IPR003833">
    <property type="entry name" value="CT_C_D"/>
</dbReference>
<protein>
    <submittedName>
        <fullName evidence="5">5-oxoprolinase subunit PxpB</fullName>
        <ecNumber evidence="5">3.5.2.9</ecNumber>
    </submittedName>
</protein>
<dbReference type="Pfam" id="PF02682">
    <property type="entry name" value="CT_C_D"/>
    <property type="match status" value="1"/>
</dbReference>
<sequence length="243" mass="27035">MGEISLFPHIYSLNETSMIVQFADKIDPNTQKNILALIDLLKTSPFPGFLESLPSYTGVAVFYDPALVLSAEPASILSPSDRVRQLLDDYIISSKHHQLNVEPETIEIPVCYDWTLGPDLQEVADYNQLTVDDVISIHSKGSYQVYMIGFAPGFPFLGGMSESIATPRKQQPRLEIPAGSVGIAGKQTGVYPMVTPGGWQLIGQTPLKMFDLNRDEPSLLKPGHIVRFRPISLEEYQDLKERD</sequence>
<proteinExistence type="predicted"/>
<dbReference type="EC" id="3.5.2.9" evidence="5"/>
<dbReference type="GO" id="GO:0017168">
    <property type="term" value="F:5-oxoprolinase (ATP-hydrolyzing) activity"/>
    <property type="evidence" value="ECO:0007669"/>
    <property type="project" value="UniProtKB-EC"/>
</dbReference>
<keyword evidence="6" id="KW-1185">Reference proteome</keyword>
<dbReference type="SMART" id="SM00796">
    <property type="entry name" value="AHS1"/>
    <property type="match status" value="1"/>
</dbReference>
<dbReference type="PANTHER" id="PTHR34698:SF2">
    <property type="entry name" value="5-OXOPROLINASE SUBUNIT B"/>
    <property type="match status" value="1"/>
</dbReference>
<accession>A0ABT0XI10</accession>
<dbReference type="RefSeq" id="WP_251605996.1">
    <property type="nucleotide sequence ID" value="NZ_JAMQJY010000001.1"/>
</dbReference>
<keyword evidence="1" id="KW-0547">Nucleotide-binding</keyword>
<evidence type="ECO:0000256" key="2">
    <source>
        <dbReference type="ARBA" id="ARBA00022801"/>
    </source>
</evidence>
<dbReference type="Gene3D" id="2.40.100.10">
    <property type="entry name" value="Cyclophilin-like"/>
    <property type="match status" value="1"/>
</dbReference>
<dbReference type="Gene3D" id="3.30.1360.40">
    <property type="match status" value="1"/>
</dbReference>
<dbReference type="Proteomes" id="UP001203665">
    <property type="component" value="Unassembled WGS sequence"/>
</dbReference>
<organism evidence="5 6">
    <name type="scientific">Alkalicoccobacillus plakortidis</name>
    <dbReference type="NCBI Taxonomy" id="444060"/>
    <lineage>
        <taxon>Bacteria</taxon>
        <taxon>Bacillati</taxon>
        <taxon>Bacillota</taxon>
        <taxon>Bacilli</taxon>
        <taxon>Bacillales</taxon>
        <taxon>Bacillaceae</taxon>
        <taxon>Alkalicoccobacillus</taxon>
    </lineage>
</organism>
<keyword evidence="3" id="KW-0067">ATP-binding</keyword>
<dbReference type="PANTHER" id="PTHR34698">
    <property type="entry name" value="5-OXOPROLINASE SUBUNIT B"/>
    <property type="match status" value="1"/>
</dbReference>
<gene>
    <name evidence="5" type="primary">pxpB</name>
    <name evidence="5" type="ORF">NDM98_07745</name>
</gene>
<reference evidence="5" key="1">
    <citation type="submission" date="2022-06" db="EMBL/GenBank/DDBJ databases">
        <title>Alkalicoccobacillus porphyridii sp. nov., isolated from a marine red alga, Porphyridium purpureum and reclassification of Shouchella plakortidis and Shouchella gibsonii as Alkalicoccobacillus plakortidis comb. nov. and Alkalicoccobacillus gibsonii comb. nov.</title>
        <authorList>
            <person name="Kim K.H."/>
            <person name="Lee J.K."/>
            <person name="Han D.M."/>
            <person name="Baek J.H."/>
            <person name="Jeon C.O."/>
        </authorList>
    </citation>
    <scope>NUCLEOTIDE SEQUENCE</scope>
    <source>
        <strain evidence="5">DSM 19153</strain>
    </source>
</reference>
<dbReference type="InterPro" id="IPR029000">
    <property type="entry name" value="Cyclophilin-like_dom_sf"/>
</dbReference>
<dbReference type="NCBIfam" id="TIGR00370">
    <property type="entry name" value="5-oxoprolinase subunit PxpB"/>
    <property type="match status" value="1"/>
</dbReference>
<comment type="caution">
    <text evidence="5">The sequence shown here is derived from an EMBL/GenBank/DDBJ whole genome shotgun (WGS) entry which is preliminary data.</text>
</comment>
<evidence type="ECO:0000259" key="4">
    <source>
        <dbReference type="SMART" id="SM00796"/>
    </source>
</evidence>
<feature type="domain" description="Carboxyltransferase" evidence="4">
    <location>
        <begin position="8"/>
        <end position="220"/>
    </location>
</feature>
<dbReference type="EMBL" id="JAMQJY010000001">
    <property type="protein sequence ID" value="MCM2675390.1"/>
    <property type="molecule type" value="Genomic_DNA"/>
</dbReference>
<name>A0ABT0XI10_9BACI</name>
<evidence type="ECO:0000256" key="1">
    <source>
        <dbReference type="ARBA" id="ARBA00022741"/>
    </source>
</evidence>
<dbReference type="SUPFAM" id="SSF50891">
    <property type="entry name" value="Cyclophilin-like"/>
    <property type="match status" value="1"/>
</dbReference>
<keyword evidence="2 5" id="KW-0378">Hydrolase</keyword>
<dbReference type="SUPFAM" id="SSF160467">
    <property type="entry name" value="PH0987 N-terminal domain-like"/>
    <property type="match status" value="1"/>
</dbReference>
<evidence type="ECO:0000313" key="5">
    <source>
        <dbReference type="EMBL" id="MCM2675390.1"/>
    </source>
</evidence>
<evidence type="ECO:0000256" key="3">
    <source>
        <dbReference type="ARBA" id="ARBA00022840"/>
    </source>
</evidence>
<evidence type="ECO:0000313" key="6">
    <source>
        <dbReference type="Proteomes" id="UP001203665"/>
    </source>
</evidence>
<dbReference type="InterPro" id="IPR010016">
    <property type="entry name" value="PxpB"/>
</dbReference>